<dbReference type="EMBL" id="KV428081">
    <property type="protein sequence ID" value="KZT37550.1"/>
    <property type="molecule type" value="Genomic_DNA"/>
</dbReference>
<keyword evidence="2" id="KW-1185">Reference proteome</keyword>
<name>A0A166CK33_9AGAM</name>
<dbReference type="SUPFAM" id="SSF50370">
    <property type="entry name" value="Ricin B-like lectins"/>
    <property type="match status" value="1"/>
</dbReference>
<accession>A0A166CK33</accession>
<evidence type="ECO:0000313" key="1">
    <source>
        <dbReference type="EMBL" id="KZT37550.1"/>
    </source>
</evidence>
<organism evidence="1 2">
    <name type="scientific">Sistotremastrum suecicum HHB10207 ss-3</name>
    <dbReference type="NCBI Taxonomy" id="1314776"/>
    <lineage>
        <taxon>Eukaryota</taxon>
        <taxon>Fungi</taxon>
        <taxon>Dikarya</taxon>
        <taxon>Basidiomycota</taxon>
        <taxon>Agaricomycotina</taxon>
        <taxon>Agaricomycetes</taxon>
        <taxon>Sistotremastrales</taxon>
        <taxon>Sistotremastraceae</taxon>
        <taxon>Sistotremastrum</taxon>
    </lineage>
</organism>
<evidence type="ECO:0000313" key="2">
    <source>
        <dbReference type="Proteomes" id="UP000076798"/>
    </source>
</evidence>
<protein>
    <submittedName>
        <fullName evidence="1">Uncharacterized protein</fullName>
    </submittedName>
</protein>
<dbReference type="Proteomes" id="UP000076798">
    <property type="component" value="Unassembled WGS sequence"/>
</dbReference>
<proteinExistence type="predicted"/>
<dbReference type="InterPro" id="IPR035992">
    <property type="entry name" value="Ricin_B-like_lectins"/>
</dbReference>
<reference evidence="1 2" key="1">
    <citation type="journal article" date="2016" name="Mol. Biol. Evol.">
        <title>Comparative Genomics of Early-Diverging Mushroom-Forming Fungi Provides Insights into the Origins of Lignocellulose Decay Capabilities.</title>
        <authorList>
            <person name="Nagy L.G."/>
            <person name="Riley R."/>
            <person name="Tritt A."/>
            <person name="Adam C."/>
            <person name="Daum C."/>
            <person name="Floudas D."/>
            <person name="Sun H."/>
            <person name="Yadav J.S."/>
            <person name="Pangilinan J."/>
            <person name="Larsson K.H."/>
            <person name="Matsuura K."/>
            <person name="Barry K."/>
            <person name="Labutti K."/>
            <person name="Kuo R."/>
            <person name="Ohm R.A."/>
            <person name="Bhattacharya S.S."/>
            <person name="Shirouzu T."/>
            <person name="Yoshinaga Y."/>
            <person name="Martin F.M."/>
            <person name="Grigoriev I.V."/>
            <person name="Hibbett D.S."/>
        </authorList>
    </citation>
    <scope>NUCLEOTIDE SEQUENCE [LARGE SCALE GENOMIC DNA]</scope>
    <source>
        <strain evidence="1 2">HHB10207 ss-3</strain>
    </source>
</reference>
<dbReference type="AlphaFoldDB" id="A0A166CK33"/>
<sequence>MSGFIDINTIPTGNYTIKNILTTDYVISTGSIGDEVTLTSTAGAGQKWRVTRIAGDNYTFQPIKANGTTDTTIWLAVGTQKKAELVGTYTEVTISGTGATEPGGSFNGRLLPVFQSQYLGVSVQPGGNITSSGASDGTNGQVWTFISV</sequence>
<gene>
    <name evidence="1" type="ORF">SISSUDRAFT_1048272</name>
</gene>